<gene>
    <name evidence="1" type="ORF">Cabys_3206</name>
</gene>
<organism evidence="1 2">
    <name type="scientific">Caldithrix abyssi DSM 13497</name>
    <dbReference type="NCBI Taxonomy" id="880073"/>
    <lineage>
        <taxon>Bacteria</taxon>
        <taxon>Pseudomonadati</taxon>
        <taxon>Calditrichota</taxon>
        <taxon>Calditrichia</taxon>
        <taxon>Calditrichales</taxon>
        <taxon>Calditrichaceae</taxon>
        <taxon>Caldithrix</taxon>
    </lineage>
</organism>
<protein>
    <submittedName>
        <fullName evidence="1">Uncharacterized protein</fullName>
    </submittedName>
</protein>
<dbReference type="KEGG" id="caby:Cabys_3206"/>
<evidence type="ECO:0000313" key="1">
    <source>
        <dbReference type="EMBL" id="APF19954.1"/>
    </source>
</evidence>
<evidence type="ECO:0000313" key="2">
    <source>
        <dbReference type="Proteomes" id="UP000183868"/>
    </source>
</evidence>
<proteinExistence type="predicted"/>
<dbReference type="EMBL" id="CP018099">
    <property type="protein sequence ID" value="APF19954.1"/>
    <property type="molecule type" value="Genomic_DNA"/>
</dbReference>
<sequence>MKQSSARAGPKPAFKVISIPSLQTIPLKNMALSRRSL</sequence>
<dbReference type="Proteomes" id="UP000183868">
    <property type="component" value="Chromosome"/>
</dbReference>
<name>A0A1J1CD88_CALAY</name>
<dbReference type="AlphaFoldDB" id="A0A1J1CD88"/>
<reference evidence="1 2" key="1">
    <citation type="submission" date="2016-11" db="EMBL/GenBank/DDBJ databases">
        <title>Genomic analysis of Caldithrix abyssi and proposal of a novel bacterial phylum Caldithrichaeota.</title>
        <authorList>
            <person name="Kublanov I."/>
            <person name="Sigalova O."/>
            <person name="Gavrilov S."/>
            <person name="Lebedinsky A."/>
            <person name="Ivanova N."/>
            <person name="Daum C."/>
            <person name="Reddy T."/>
            <person name="Klenk H.P."/>
            <person name="Goker M."/>
            <person name="Reva O."/>
            <person name="Miroshnichenko M."/>
            <person name="Kyprides N."/>
            <person name="Woyke T."/>
            <person name="Gelfand M."/>
        </authorList>
    </citation>
    <scope>NUCLEOTIDE SEQUENCE [LARGE SCALE GENOMIC DNA]</scope>
    <source>
        <strain evidence="1 2">LF13</strain>
    </source>
</reference>
<accession>A0A1J1CD88</accession>